<sequence length="216" mass="24453">MSCVKLFSILIFSVYFADSTDGKVIKLLQSDRFDQHVDVSQWKASITGREIWTKIKNEHVRLDEFDTLHVVQEVNNKDKKDRVVRIDQDSTVVFQTKDIVELNVNSSILRETQTIPIFVSDKHNLDVNVANWPTPISGEQIWEKLRALKEKGVVRDGKKYAVTLPLDNALYVVQKGNNLEGTIGGVAVEPSSQVMFITDDIEKLHLNSKNLGTKSS</sequence>
<gene>
    <name evidence="2" type="ORF">DdX_20419</name>
</gene>
<organism evidence="2 3">
    <name type="scientific">Ditylenchus destructor</name>
    <dbReference type="NCBI Taxonomy" id="166010"/>
    <lineage>
        <taxon>Eukaryota</taxon>
        <taxon>Metazoa</taxon>
        <taxon>Ecdysozoa</taxon>
        <taxon>Nematoda</taxon>
        <taxon>Chromadorea</taxon>
        <taxon>Rhabditida</taxon>
        <taxon>Tylenchina</taxon>
        <taxon>Tylenchomorpha</taxon>
        <taxon>Sphaerularioidea</taxon>
        <taxon>Anguinidae</taxon>
        <taxon>Anguininae</taxon>
        <taxon>Ditylenchus</taxon>
    </lineage>
</organism>
<evidence type="ECO:0000313" key="2">
    <source>
        <dbReference type="EMBL" id="KAI1693875.1"/>
    </source>
</evidence>
<dbReference type="EMBL" id="JAKKPZ010000575">
    <property type="protein sequence ID" value="KAI1693875.1"/>
    <property type="molecule type" value="Genomic_DNA"/>
</dbReference>
<protein>
    <submittedName>
        <fullName evidence="2">Uncharacterized protein</fullName>
    </submittedName>
</protein>
<feature type="signal peptide" evidence="1">
    <location>
        <begin position="1"/>
        <end position="22"/>
    </location>
</feature>
<comment type="caution">
    <text evidence="2">The sequence shown here is derived from an EMBL/GenBank/DDBJ whole genome shotgun (WGS) entry which is preliminary data.</text>
</comment>
<feature type="chain" id="PRO_5042166649" evidence="1">
    <location>
        <begin position="23"/>
        <end position="216"/>
    </location>
</feature>
<keyword evidence="1" id="KW-0732">Signal</keyword>
<evidence type="ECO:0000256" key="1">
    <source>
        <dbReference type="SAM" id="SignalP"/>
    </source>
</evidence>
<keyword evidence="3" id="KW-1185">Reference proteome</keyword>
<evidence type="ECO:0000313" key="3">
    <source>
        <dbReference type="Proteomes" id="UP001201812"/>
    </source>
</evidence>
<name>A0AAD4MH95_9BILA</name>
<accession>A0AAD4MH95</accession>
<dbReference type="Proteomes" id="UP001201812">
    <property type="component" value="Unassembled WGS sequence"/>
</dbReference>
<reference evidence="2" key="1">
    <citation type="submission" date="2022-01" db="EMBL/GenBank/DDBJ databases">
        <title>Genome Sequence Resource for Two Populations of Ditylenchus destructor, the Migratory Endoparasitic Phytonematode.</title>
        <authorList>
            <person name="Zhang H."/>
            <person name="Lin R."/>
            <person name="Xie B."/>
        </authorList>
    </citation>
    <scope>NUCLEOTIDE SEQUENCE</scope>
    <source>
        <strain evidence="2">BazhouSP</strain>
    </source>
</reference>
<proteinExistence type="predicted"/>
<dbReference type="AlphaFoldDB" id="A0AAD4MH95"/>